<evidence type="ECO:0000256" key="1">
    <source>
        <dbReference type="ARBA" id="ARBA00004123"/>
    </source>
</evidence>
<reference evidence="3" key="1">
    <citation type="submission" date="2021-01" db="EMBL/GenBank/DDBJ databases">
        <title>Caligus Genome Assembly.</title>
        <authorList>
            <person name="Gallardo-Escarate C."/>
        </authorList>
    </citation>
    <scope>NUCLEOTIDE SEQUENCE [LARGE SCALE GENOMIC DNA]</scope>
</reference>
<organism evidence="2 3">
    <name type="scientific">Caligus rogercresseyi</name>
    <name type="common">Sea louse</name>
    <dbReference type="NCBI Taxonomy" id="217165"/>
    <lineage>
        <taxon>Eukaryota</taxon>
        <taxon>Metazoa</taxon>
        <taxon>Ecdysozoa</taxon>
        <taxon>Arthropoda</taxon>
        <taxon>Crustacea</taxon>
        <taxon>Multicrustacea</taxon>
        <taxon>Hexanauplia</taxon>
        <taxon>Copepoda</taxon>
        <taxon>Siphonostomatoida</taxon>
        <taxon>Caligidae</taxon>
        <taxon>Caligus</taxon>
    </lineage>
</organism>
<keyword evidence="3" id="KW-1185">Reference proteome</keyword>
<protein>
    <submittedName>
        <fullName evidence="2">Uncharacterized protein</fullName>
    </submittedName>
</protein>
<dbReference type="GO" id="GO:0005634">
    <property type="term" value="C:nucleus"/>
    <property type="evidence" value="ECO:0007669"/>
    <property type="project" value="UniProtKB-SubCell"/>
</dbReference>
<sequence>IWKMSSEQDRRAAILDALRAGRAPKEIIEFLKLPKTTVYRVAQEFNESNGNATPLRKTQDRSRSKKRTLEFFHELQKRINDDPGTSMRDLAAKINADEKNIRTAVHEDLRSKSYVLKVRQMLSEASKA</sequence>
<comment type="subcellular location">
    <subcellularLocation>
        <location evidence="1">Nucleus</location>
    </subcellularLocation>
</comment>
<dbReference type="OrthoDB" id="7540217at2759"/>
<dbReference type="SUPFAM" id="SSF46689">
    <property type="entry name" value="Homeodomain-like"/>
    <property type="match status" value="1"/>
</dbReference>
<dbReference type="Proteomes" id="UP000595437">
    <property type="component" value="Chromosome 11"/>
</dbReference>
<evidence type="ECO:0000313" key="2">
    <source>
        <dbReference type="EMBL" id="QQP41664.1"/>
    </source>
</evidence>
<gene>
    <name evidence="2" type="ORF">FKW44_016108</name>
</gene>
<dbReference type="EMBL" id="CP045900">
    <property type="protein sequence ID" value="QQP41664.1"/>
    <property type="molecule type" value="Genomic_DNA"/>
</dbReference>
<dbReference type="InterPro" id="IPR009057">
    <property type="entry name" value="Homeodomain-like_sf"/>
</dbReference>
<accession>A0A7T8K0W8</accession>
<name>A0A7T8K0W8_CALRO</name>
<proteinExistence type="predicted"/>
<evidence type="ECO:0000313" key="3">
    <source>
        <dbReference type="Proteomes" id="UP000595437"/>
    </source>
</evidence>
<dbReference type="AlphaFoldDB" id="A0A7T8K0W8"/>
<feature type="non-terminal residue" evidence="2">
    <location>
        <position position="1"/>
    </location>
</feature>